<dbReference type="PATRIC" id="fig|1357399.3.peg.381"/>
<evidence type="ECO:0008006" key="4">
    <source>
        <dbReference type="Google" id="ProtNLM"/>
    </source>
</evidence>
<sequence>MKCKLSIARVCLTCALLGWALLGCDTTQESTTTTKEQKALEEAQPTAANKLTELAPLRDNITLTYDIYEITPKDTQSSQAKSAKPYRAKLYLKQQDSRILSAAFFANGNRFACALHSTLETDEDGVANGTLDCQKLFNAVIEQGKLTSPKLITQNLASLLPQKDISDIANATTPTSARLRKISSFSTRLHTYIQMDSTNTRGIRLDSICSPNPHIQKLINASMYEYLKPLRIPEPKSCAQANTTLTQIAQAMLKQLAKDTYTIQYYGYDVDFFDEQLLQIHKTTYLGLSYSTLAHNSKHLLYHQKGNPIALDKELLTKGESTQKLRQALESKYQQFLQANPQCQPIARLNTQNPDIAMSDSGVSFIYMPSSITTHNCNQISLDFHLYELQGLISPLSAIYPLVAQAKAPAPQENALETLYLECGKCAITTKHTQEQILALRKSLNDEHFYEKTSEKAIDKELLSRYDITLQAPIYNGDYTAIDFNHKYLLPLNALDSTEAYYILYTDGKAPYCVQDISDNAEIIKYFSLSGTIEVKGQTLPIDTYLQQNHINMQENICTRKAKLLRD</sequence>
<dbReference type="PROSITE" id="PS51257">
    <property type="entry name" value="PROKAR_LIPOPROTEIN"/>
    <property type="match status" value="1"/>
</dbReference>
<organism evidence="2 3">
    <name type="scientific">Helicobacter canis NCTC 12740</name>
    <dbReference type="NCBI Taxonomy" id="1357399"/>
    <lineage>
        <taxon>Bacteria</taxon>
        <taxon>Pseudomonadati</taxon>
        <taxon>Campylobacterota</taxon>
        <taxon>Epsilonproteobacteria</taxon>
        <taxon>Campylobacterales</taxon>
        <taxon>Helicobacteraceae</taxon>
        <taxon>Helicobacter</taxon>
    </lineage>
</organism>
<name>V8CJ89_9HELI</name>
<evidence type="ECO:0000313" key="3">
    <source>
        <dbReference type="Proteomes" id="UP000018688"/>
    </source>
</evidence>
<feature type="chain" id="PRO_5004768019" description="DUF3298 domain-containing protein" evidence="1">
    <location>
        <begin position="21"/>
        <end position="567"/>
    </location>
</feature>
<proteinExistence type="predicted"/>
<dbReference type="RefSeq" id="WP_023929275.1">
    <property type="nucleotide sequence ID" value="NZ_KI669458.1"/>
</dbReference>
<dbReference type="STRING" id="1357399.HMPREF2087_00366"/>
<dbReference type="OrthoDB" id="5329326at2"/>
<accession>V8CJ89</accession>
<evidence type="ECO:0000313" key="2">
    <source>
        <dbReference type="EMBL" id="ETD27448.1"/>
    </source>
</evidence>
<protein>
    <recommendedName>
        <fullName evidence="4">DUF3298 domain-containing protein</fullName>
    </recommendedName>
</protein>
<keyword evidence="1" id="KW-0732">Signal</keyword>
<comment type="caution">
    <text evidence="2">The sequence shown here is derived from an EMBL/GenBank/DDBJ whole genome shotgun (WGS) entry which is preliminary data.</text>
</comment>
<gene>
    <name evidence="2" type="ORF">HMPREF2087_00366</name>
</gene>
<dbReference type="EMBL" id="AZJJ01000001">
    <property type="protein sequence ID" value="ETD27448.1"/>
    <property type="molecule type" value="Genomic_DNA"/>
</dbReference>
<dbReference type="HOGENOM" id="CLU_480434_0_0_7"/>
<dbReference type="Proteomes" id="UP000018688">
    <property type="component" value="Unassembled WGS sequence"/>
</dbReference>
<reference evidence="2 3" key="1">
    <citation type="submission" date="2013-10" db="EMBL/GenBank/DDBJ databases">
        <title>The Genome Sequence of Helicobacter canis NCTC 12740.</title>
        <authorList>
            <consortium name="The Broad Institute Genomics Platform"/>
            <person name="Earl A."/>
            <person name="Fox J.G."/>
            <person name="Shen Z."/>
            <person name="Young S.K."/>
            <person name="Zeng Q."/>
            <person name="Gargeya S."/>
            <person name="Fitzgerald M."/>
            <person name="Abouelleil A."/>
            <person name="Alvarado L."/>
            <person name="Chapman S.B."/>
            <person name="Gainer-Dewar J."/>
            <person name="Goldberg J."/>
            <person name="Griggs A."/>
            <person name="Gujja S."/>
            <person name="Hansen M."/>
            <person name="Howarth C."/>
            <person name="Imamovic A."/>
            <person name="Ireland A."/>
            <person name="Larimer J."/>
            <person name="McCowan C."/>
            <person name="Murphy C."/>
            <person name="Pearson M."/>
            <person name="Poon T.W."/>
            <person name="Priest M."/>
            <person name="Roberts A."/>
            <person name="Saif S."/>
            <person name="Shea T."/>
            <person name="Sykes S."/>
            <person name="Wortman J."/>
            <person name="Nusbaum C."/>
            <person name="Birren B."/>
        </authorList>
    </citation>
    <scope>NUCLEOTIDE SEQUENCE [LARGE SCALE GENOMIC DNA]</scope>
    <source>
        <strain evidence="2 3">NCTC 12740</strain>
    </source>
</reference>
<keyword evidence="3" id="KW-1185">Reference proteome</keyword>
<dbReference type="AlphaFoldDB" id="V8CJ89"/>
<feature type="signal peptide" evidence="1">
    <location>
        <begin position="1"/>
        <end position="20"/>
    </location>
</feature>
<evidence type="ECO:0000256" key="1">
    <source>
        <dbReference type="SAM" id="SignalP"/>
    </source>
</evidence>